<proteinExistence type="predicted"/>
<dbReference type="EMBL" id="JACNJN010000107">
    <property type="protein sequence ID" value="MBC8335388.1"/>
    <property type="molecule type" value="Genomic_DNA"/>
</dbReference>
<gene>
    <name evidence="1" type="ORF">H8E29_09000</name>
</gene>
<evidence type="ECO:0008006" key="3">
    <source>
        <dbReference type="Google" id="ProtNLM"/>
    </source>
</evidence>
<accession>A0A8J6NLF1</accession>
<dbReference type="Proteomes" id="UP000614469">
    <property type="component" value="Unassembled WGS sequence"/>
</dbReference>
<evidence type="ECO:0000313" key="2">
    <source>
        <dbReference type="Proteomes" id="UP000614469"/>
    </source>
</evidence>
<reference evidence="1 2" key="1">
    <citation type="submission" date="2020-08" db="EMBL/GenBank/DDBJ databases">
        <title>Bridging the membrane lipid divide: bacteria of the FCB group superphylum have the potential to synthesize archaeal ether lipids.</title>
        <authorList>
            <person name="Villanueva L."/>
            <person name="Von Meijenfeldt F.A.B."/>
            <person name="Westbye A.B."/>
            <person name="Yadav S."/>
            <person name="Hopmans E.C."/>
            <person name="Dutilh B.E."/>
            <person name="Sinninghe Damste J.S."/>
        </authorList>
    </citation>
    <scope>NUCLEOTIDE SEQUENCE [LARGE SCALE GENOMIC DNA]</scope>
    <source>
        <strain evidence="1">NIOZ-UU36</strain>
    </source>
</reference>
<protein>
    <recommendedName>
        <fullName evidence="3">Zinc-finger domain-containing protein</fullName>
    </recommendedName>
</protein>
<comment type="caution">
    <text evidence="1">The sequence shown here is derived from an EMBL/GenBank/DDBJ whole genome shotgun (WGS) entry which is preliminary data.</text>
</comment>
<organism evidence="1 2">
    <name type="scientific">Candidatus Desulfolinea nitratireducens</name>
    <dbReference type="NCBI Taxonomy" id="2841698"/>
    <lineage>
        <taxon>Bacteria</taxon>
        <taxon>Bacillati</taxon>
        <taxon>Chloroflexota</taxon>
        <taxon>Anaerolineae</taxon>
        <taxon>Anaerolineales</taxon>
        <taxon>Anaerolineales incertae sedis</taxon>
        <taxon>Candidatus Desulfolinea</taxon>
    </lineage>
</organism>
<sequence length="85" mass="9864">MNSINPIKKSSSMTVNLLKKLIMTNEYELPCDEVHFLVDQYAEMKLRGDDVEGLMPMVKHHLDMCRDCLEEYEALVAALEFEENL</sequence>
<evidence type="ECO:0000313" key="1">
    <source>
        <dbReference type="EMBL" id="MBC8335388.1"/>
    </source>
</evidence>
<name>A0A8J6NLF1_9CHLR</name>
<dbReference type="AlphaFoldDB" id="A0A8J6NLF1"/>